<dbReference type="STRING" id="231916.A0A409VHX9"/>
<feature type="region of interest" description="Disordered" evidence="1">
    <location>
        <begin position="209"/>
        <end position="245"/>
    </location>
</feature>
<dbReference type="OrthoDB" id="3341212at2759"/>
<proteinExistence type="predicted"/>
<name>A0A409VHX9_9AGAR</name>
<evidence type="ECO:0000313" key="3">
    <source>
        <dbReference type="Proteomes" id="UP000284706"/>
    </source>
</evidence>
<comment type="caution">
    <text evidence="2">The sequence shown here is derived from an EMBL/GenBank/DDBJ whole genome shotgun (WGS) entry which is preliminary data.</text>
</comment>
<protein>
    <submittedName>
        <fullName evidence="2">Uncharacterized protein</fullName>
    </submittedName>
</protein>
<dbReference type="Gene3D" id="1.20.1280.50">
    <property type="match status" value="1"/>
</dbReference>
<dbReference type="Proteomes" id="UP000284706">
    <property type="component" value="Unassembled WGS sequence"/>
</dbReference>
<feature type="region of interest" description="Disordered" evidence="1">
    <location>
        <begin position="659"/>
        <end position="713"/>
    </location>
</feature>
<keyword evidence="3" id="KW-1185">Reference proteome</keyword>
<accession>A0A409VHX9</accession>
<sequence length="713" mass="80021">MPPKLHVVEHNARLEQQMQNDISASLAAVIRKNPKLTTQEAMRSVTSEMLKNNPYQPPKDGRNPINDLPNEILAYIFQLGAEDEEEEEEEGEDSEADWEDVSTSEEESEGEESSSDESSVEDVVIRDDTGGQAYDSDSEDDEPKVPFQVLVSQVCRRWREVAVESPTLWTTLKFVGRPRLEKAKVYLSRAQNLPLTIYIDCTFPESVDEEDHPDHPLYSDNEARRQRRAQSCEDPDCSHDQDDDDIPKVEFISQQQLSQILDLIEPEVSHWQLFDFRASTYGYVSLLLSRLHKLPSAPLLETLQICHFEDCEDFEFFSGDDKTSFLPFHGIAPNLRDAVFWGVHIQWDGPLLRNLQNLELSYHSKDVRPSYKAFVDIINSSPDLHTLILSLSGPALPEGVPFDADPEEHEGAWGPTPLTIPSLQELGLQFHDVQYASALVQHLDTPNLKSLLLNFEGEDYSSFVKTLVKPVKGRAESVLHYIENLKLSGLPCDMASAEAFLGQLVNLKSLNIKIMGHEEALIFQKLIDPKAAPDPMSAASFTGDSPLTPLVAAPASTQAPLPPSSSSENTSKSKASEAFCPKLETLTTNEVEFDEIKALILKRKEIGIPIKSLFVSQLDGITKKEEKWLRENLEELEFFEPSDSDEDFEDEDIEIVLDDDPWIQGTGLSEDSESEGDEEDMTVDETGEPLISPLARHLRRGRGRGPTGNHDLD</sequence>
<evidence type="ECO:0000256" key="1">
    <source>
        <dbReference type="SAM" id="MobiDB-lite"/>
    </source>
</evidence>
<feature type="compositionally biased region" description="Acidic residues" evidence="1">
    <location>
        <begin position="670"/>
        <end position="687"/>
    </location>
</feature>
<gene>
    <name evidence="2" type="ORF">CVT26_000775</name>
</gene>
<evidence type="ECO:0000313" key="2">
    <source>
        <dbReference type="EMBL" id="PPQ65841.1"/>
    </source>
</evidence>
<dbReference type="InParanoid" id="A0A409VHX9"/>
<feature type="region of interest" description="Disordered" evidence="1">
    <location>
        <begin position="48"/>
        <end position="67"/>
    </location>
</feature>
<dbReference type="AlphaFoldDB" id="A0A409VHX9"/>
<organism evidence="2 3">
    <name type="scientific">Gymnopilus dilepis</name>
    <dbReference type="NCBI Taxonomy" id="231916"/>
    <lineage>
        <taxon>Eukaryota</taxon>
        <taxon>Fungi</taxon>
        <taxon>Dikarya</taxon>
        <taxon>Basidiomycota</taxon>
        <taxon>Agaricomycotina</taxon>
        <taxon>Agaricomycetes</taxon>
        <taxon>Agaricomycetidae</taxon>
        <taxon>Agaricales</taxon>
        <taxon>Agaricineae</taxon>
        <taxon>Hymenogastraceae</taxon>
        <taxon>Gymnopilus</taxon>
    </lineage>
</organism>
<feature type="compositionally biased region" description="Acidic residues" evidence="1">
    <location>
        <begin position="82"/>
        <end position="120"/>
    </location>
</feature>
<reference evidence="2 3" key="1">
    <citation type="journal article" date="2018" name="Evol. Lett.">
        <title>Horizontal gene cluster transfer increased hallucinogenic mushroom diversity.</title>
        <authorList>
            <person name="Reynolds H.T."/>
            <person name="Vijayakumar V."/>
            <person name="Gluck-Thaler E."/>
            <person name="Korotkin H.B."/>
            <person name="Matheny P.B."/>
            <person name="Slot J.C."/>
        </authorList>
    </citation>
    <scope>NUCLEOTIDE SEQUENCE [LARGE SCALE GENOMIC DNA]</scope>
    <source>
        <strain evidence="2 3">SRW20</strain>
    </source>
</reference>
<feature type="region of interest" description="Disordered" evidence="1">
    <location>
        <begin position="82"/>
        <end position="122"/>
    </location>
</feature>
<feature type="compositionally biased region" description="Low complexity" evidence="1">
    <location>
        <begin position="564"/>
        <end position="577"/>
    </location>
</feature>
<feature type="compositionally biased region" description="Basic and acidic residues" evidence="1">
    <location>
        <begin position="212"/>
        <end position="224"/>
    </location>
</feature>
<feature type="region of interest" description="Disordered" evidence="1">
    <location>
        <begin position="554"/>
        <end position="577"/>
    </location>
</feature>
<dbReference type="EMBL" id="NHYE01005644">
    <property type="protein sequence ID" value="PPQ65841.1"/>
    <property type="molecule type" value="Genomic_DNA"/>
</dbReference>